<dbReference type="InterPro" id="IPR020471">
    <property type="entry name" value="AKR"/>
</dbReference>
<comment type="similarity">
    <text evidence="1">Belongs to the aldo/keto reductase family.</text>
</comment>
<evidence type="ECO:0000256" key="6">
    <source>
        <dbReference type="PIRSR" id="PIRSR000097-3"/>
    </source>
</evidence>
<dbReference type="EMBL" id="JACOOR010000001">
    <property type="protein sequence ID" value="MBC5658541.1"/>
    <property type="molecule type" value="Genomic_DNA"/>
</dbReference>
<dbReference type="InterPro" id="IPR036812">
    <property type="entry name" value="NAD(P)_OxRdtase_dom_sf"/>
</dbReference>
<reference evidence="8" key="1">
    <citation type="submission" date="2020-08" db="EMBL/GenBank/DDBJ databases">
        <title>Genome public.</title>
        <authorList>
            <person name="Liu C."/>
            <person name="Sun Q."/>
        </authorList>
    </citation>
    <scope>NUCLEOTIDE SEQUENCE</scope>
    <source>
        <strain evidence="8">NSJ-68</strain>
    </source>
</reference>
<comment type="caution">
    <text evidence="8">The sequence shown here is derived from an EMBL/GenBank/DDBJ whole genome shotgun (WGS) entry which is preliminary data.</text>
</comment>
<feature type="active site" description="Proton donor" evidence="4">
    <location>
        <position position="49"/>
    </location>
</feature>
<evidence type="ECO:0000256" key="1">
    <source>
        <dbReference type="ARBA" id="ARBA00007905"/>
    </source>
</evidence>
<dbReference type="PIRSF" id="PIRSF000097">
    <property type="entry name" value="AKR"/>
    <property type="match status" value="1"/>
</dbReference>
<dbReference type="PROSITE" id="PS00798">
    <property type="entry name" value="ALDOKETO_REDUCTASE_1"/>
    <property type="match status" value="1"/>
</dbReference>
<dbReference type="InterPro" id="IPR018170">
    <property type="entry name" value="Aldo/ket_reductase_CS"/>
</dbReference>
<dbReference type="InterPro" id="IPR023210">
    <property type="entry name" value="NADP_OxRdtase_dom"/>
</dbReference>
<dbReference type="SUPFAM" id="SSF51430">
    <property type="entry name" value="NAD(P)-linked oxidoreductase"/>
    <property type="match status" value="1"/>
</dbReference>
<evidence type="ECO:0000256" key="5">
    <source>
        <dbReference type="PIRSR" id="PIRSR000097-2"/>
    </source>
</evidence>
<feature type="binding site" evidence="5">
    <location>
        <position position="107"/>
    </location>
    <ligand>
        <name>substrate</name>
    </ligand>
</feature>
<accession>A0A923RLN9</accession>
<dbReference type="GO" id="GO:0016616">
    <property type="term" value="F:oxidoreductase activity, acting on the CH-OH group of donors, NAD or NADP as acceptor"/>
    <property type="evidence" value="ECO:0007669"/>
    <property type="project" value="UniProtKB-ARBA"/>
</dbReference>
<keyword evidence="2" id="KW-0521">NADP</keyword>
<feature type="site" description="Lowers pKa of active site Tyr" evidence="6">
    <location>
        <position position="74"/>
    </location>
</feature>
<dbReference type="PANTHER" id="PTHR43827:SF3">
    <property type="entry name" value="NADP-DEPENDENT OXIDOREDUCTASE DOMAIN-CONTAINING PROTEIN"/>
    <property type="match status" value="1"/>
</dbReference>
<evidence type="ECO:0000256" key="2">
    <source>
        <dbReference type="ARBA" id="ARBA00022857"/>
    </source>
</evidence>
<dbReference type="PROSITE" id="PS00062">
    <property type="entry name" value="ALDOKETO_REDUCTASE_2"/>
    <property type="match status" value="1"/>
</dbReference>
<dbReference type="Pfam" id="PF00248">
    <property type="entry name" value="Aldo_ket_red"/>
    <property type="match status" value="1"/>
</dbReference>
<name>A0A923RLN9_9FIRM</name>
<sequence>MKNYELRNGVRVPEIGYGTWKTPDGETCAKAVETAIKLGYRHIDAAMVYGNEESVGLGIKNSGIRREELFLTGKVWNTDRGYGRTIRAFEKTIKDLQTDYLDLYLIHWPASPNQYDCWEALNRETWEALTDLYKSGKIKAIGVSNFRRRHLIPLLEEEVIPMVNQLELHPGMVQADIVSLCSEYQILPEAYSPLGNGKLLKSKELSEMAERYGKTSAQICIKWNLQHGFLPLSKSVNEDRMRTNLEVHDFKITEEDMRTLDGLEGFADGNDPDQVLF</sequence>
<feature type="domain" description="NADP-dependent oxidoreductase" evidence="7">
    <location>
        <begin position="14"/>
        <end position="263"/>
    </location>
</feature>
<proteinExistence type="inferred from homology"/>
<gene>
    <name evidence="8" type="ORF">H8S44_01910</name>
</gene>
<dbReference type="CDD" id="cd19071">
    <property type="entry name" value="AKR_AKR1-5-like"/>
    <property type="match status" value="1"/>
</dbReference>
<organism evidence="8 9">
    <name type="scientific">Anaerosacchariphilus hominis</name>
    <dbReference type="NCBI Taxonomy" id="2763017"/>
    <lineage>
        <taxon>Bacteria</taxon>
        <taxon>Bacillati</taxon>
        <taxon>Bacillota</taxon>
        <taxon>Clostridia</taxon>
        <taxon>Lachnospirales</taxon>
        <taxon>Lachnospiraceae</taxon>
        <taxon>Anaerosacchariphilus</taxon>
    </lineage>
</organism>
<keyword evidence="9" id="KW-1185">Reference proteome</keyword>
<evidence type="ECO:0000313" key="9">
    <source>
        <dbReference type="Proteomes" id="UP000649345"/>
    </source>
</evidence>
<evidence type="ECO:0000313" key="8">
    <source>
        <dbReference type="EMBL" id="MBC5658541.1"/>
    </source>
</evidence>
<protein>
    <submittedName>
        <fullName evidence="8">Aldo/keto reductase</fullName>
    </submittedName>
</protein>
<dbReference type="AlphaFoldDB" id="A0A923RLN9"/>
<dbReference type="PRINTS" id="PR00069">
    <property type="entry name" value="ALDKETRDTASE"/>
</dbReference>
<evidence type="ECO:0000256" key="4">
    <source>
        <dbReference type="PIRSR" id="PIRSR000097-1"/>
    </source>
</evidence>
<dbReference type="Proteomes" id="UP000649345">
    <property type="component" value="Unassembled WGS sequence"/>
</dbReference>
<evidence type="ECO:0000259" key="7">
    <source>
        <dbReference type="Pfam" id="PF00248"/>
    </source>
</evidence>
<dbReference type="Gene3D" id="3.20.20.100">
    <property type="entry name" value="NADP-dependent oxidoreductase domain"/>
    <property type="match status" value="1"/>
</dbReference>
<keyword evidence="3" id="KW-0560">Oxidoreductase</keyword>
<evidence type="ECO:0000256" key="3">
    <source>
        <dbReference type="ARBA" id="ARBA00023002"/>
    </source>
</evidence>
<dbReference type="FunFam" id="3.20.20.100:FF:000015">
    <property type="entry name" value="Oxidoreductase, aldo/keto reductase family"/>
    <property type="match status" value="1"/>
</dbReference>
<dbReference type="PANTHER" id="PTHR43827">
    <property type="entry name" value="2,5-DIKETO-D-GLUCONIC ACID REDUCTASE"/>
    <property type="match status" value="1"/>
</dbReference>